<dbReference type="PANTHER" id="PTHR33365">
    <property type="entry name" value="YALI0B05434P"/>
    <property type="match status" value="1"/>
</dbReference>
<keyword evidence="4" id="KW-0472">Membrane</keyword>
<comment type="similarity">
    <text evidence="3">Belongs to the ustYa family.</text>
</comment>
<dbReference type="STRING" id="1314785.A0A165DCZ4"/>
<dbReference type="GO" id="GO:0016491">
    <property type="term" value="F:oxidoreductase activity"/>
    <property type="evidence" value="ECO:0007669"/>
    <property type="project" value="UniProtKB-KW"/>
</dbReference>
<evidence type="ECO:0000256" key="2">
    <source>
        <dbReference type="ARBA" id="ARBA00023002"/>
    </source>
</evidence>
<dbReference type="GO" id="GO:0043386">
    <property type="term" value="P:mycotoxin biosynthetic process"/>
    <property type="evidence" value="ECO:0007669"/>
    <property type="project" value="InterPro"/>
</dbReference>
<proteinExistence type="inferred from homology"/>
<evidence type="ECO:0008006" key="7">
    <source>
        <dbReference type="Google" id="ProtNLM"/>
    </source>
</evidence>
<comment type="pathway">
    <text evidence="1">Mycotoxin biosynthesis.</text>
</comment>
<organism evidence="5 6">
    <name type="scientific">Laetiporus sulphureus 93-53</name>
    <dbReference type="NCBI Taxonomy" id="1314785"/>
    <lineage>
        <taxon>Eukaryota</taxon>
        <taxon>Fungi</taxon>
        <taxon>Dikarya</taxon>
        <taxon>Basidiomycota</taxon>
        <taxon>Agaricomycotina</taxon>
        <taxon>Agaricomycetes</taxon>
        <taxon>Polyporales</taxon>
        <taxon>Laetiporus</taxon>
    </lineage>
</organism>
<dbReference type="InParanoid" id="A0A165DCZ4"/>
<evidence type="ECO:0000256" key="4">
    <source>
        <dbReference type="SAM" id="Phobius"/>
    </source>
</evidence>
<keyword evidence="6" id="KW-1185">Reference proteome</keyword>
<dbReference type="RefSeq" id="XP_040762338.1">
    <property type="nucleotide sequence ID" value="XM_040914548.1"/>
</dbReference>
<keyword evidence="2" id="KW-0560">Oxidoreductase</keyword>
<dbReference type="PANTHER" id="PTHR33365:SF11">
    <property type="entry name" value="TAT PATHWAY SIGNAL SEQUENCE"/>
    <property type="match status" value="1"/>
</dbReference>
<dbReference type="InterPro" id="IPR021765">
    <property type="entry name" value="UstYa-like"/>
</dbReference>
<evidence type="ECO:0000313" key="5">
    <source>
        <dbReference type="EMBL" id="KZT04598.1"/>
    </source>
</evidence>
<accession>A0A165DCZ4</accession>
<evidence type="ECO:0000313" key="6">
    <source>
        <dbReference type="Proteomes" id="UP000076871"/>
    </source>
</evidence>
<evidence type="ECO:0000256" key="1">
    <source>
        <dbReference type="ARBA" id="ARBA00004685"/>
    </source>
</evidence>
<protein>
    <recommendedName>
        <fullName evidence="7">Oxidase ustYa</fullName>
    </recommendedName>
</protein>
<keyword evidence="4" id="KW-1133">Transmembrane helix</keyword>
<dbReference type="OrthoDB" id="3687641at2759"/>
<gene>
    <name evidence="5" type="ORF">LAESUDRAFT_813967</name>
</gene>
<reference evidence="5 6" key="1">
    <citation type="journal article" date="2016" name="Mol. Biol. Evol.">
        <title>Comparative Genomics of Early-Diverging Mushroom-Forming Fungi Provides Insights into the Origins of Lignocellulose Decay Capabilities.</title>
        <authorList>
            <person name="Nagy L.G."/>
            <person name="Riley R."/>
            <person name="Tritt A."/>
            <person name="Adam C."/>
            <person name="Daum C."/>
            <person name="Floudas D."/>
            <person name="Sun H."/>
            <person name="Yadav J.S."/>
            <person name="Pangilinan J."/>
            <person name="Larsson K.H."/>
            <person name="Matsuura K."/>
            <person name="Barry K."/>
            <person name="Labutti K."/>
            <person name="Kuo R."/>
            <person name="Ohm R.A."/>
            <person name="Bhattacharya S.S."/>
            <person name="Shirouzu T."/>
            <person name="Yoshinaga Y."/>
            <person name="Martin F.M."/>
            <person name="Grigoriev I.V."/>
            <person name="Hibbett D.S."/>
        </authorList>
    </citation>
    <scope>NUCLEOTIDE SEQUENCE [LARGE SCALE GENOMIC DNA]</scope>
    <source>
        <strain evidence="5 6">93-53</strain>
    </source>
</reference>
<dbReference type="GeneID" id="63831575"/>
<dbReference type="EMBL" id="KV427635">
    <property type="protein sequence ID" value="KZT04598.1"/>
    <property type="molecule type" value="Genomic_DNA"/>
</dbReference>
<keyword evidence="4" id="KW-0812">Transmembrane</keyword>
<evidence type="ECO:0000256" key="3">
    <source>
        <dbReference type="ARBA" id="ARBA00035112"/>
    </source>
</evidence>
<dbReference type="Pfam" id="PF11807">
    <property type="entry name" value="UstYa"/>
    <property type="match status" value="1"/>
</dbReference>
<dbReference type="Proteomes" id="UP000076871">
    <property type="component" value="Unassembled WGS sequence"/>
</dbReference>
<dbReference type="AlphaFoldDB" id="A0A165DCZ4"/>
<name>A0A165DCZ4_9APHY</name>
<sequence length="215" mass="24395">MVHTLAKASCLQNRTEFWLFFAFFSAISALAVPIVTVAYSPSWAREPQARSTRNEYTYEGADYPPTWDIASYDPVHMTLAATSHHYALDTPHGIAAWNSTLPENRGLLYLGPEQRIFSISMFHQLRCLDIIRASLAVRLANRASYAETPSALDHHCMNYLRQMVSCRANDNLEPIAELKRDGSTRWEVIHVCHDWTAVYNATMENYEDHLKATGG</sequence>
<feature type="transmembrane region" description="Helical" evidence="4">
    <location>
        <begin position="17"/>
        <end position="40"/>
    </location>
</feature>